<dbReference type="Gene3D" id="2.10.25.10">
    <property type="entry name" value="Laminin"/>
    <property type="match status" value="4"/>
</dbReference>
<dbReference type="InterPro" id="IPR009030">
    <property type="entry name" value="Growth_fac_rcpt_cys_sf"/>
</dbReference>
<keyword evidence="5" id="KW-0677">Repeat</keyword>
<feature type="repeat" description="TSP type-3" evidence="14">
    <location>
        <begin position="491"/>
        <end position="526"/>
    </location>
</feature>
<dbReference type="Gene3D" id="1.10.1070.11">
    <property type="entry name" value="Phosphatidylinositol 3-/4-kinase, catalytic domain"/>
    <property type="match status" value="1"/>
</dbReference>
<dbReference type="Pfam" id="PF02412">
    <property type="entry name" value="TSP_3"/>
    <property type="match status" value="6"/>
</dbReference>
<feature type="repeat" description="TSP type-3" evidence="14">
    <location>
        <begin position="683"/>
        <end position="718"/>
    </location>
</feature>
<keyword evidence="4 16" id="KW-0732">Signal</keyword>
<gene>
    <name evidence="20" type="ORF">VZT92_027919</name>
</gene>
<dbReference type="Pfam" id="PF00454">
    <property type="entry name" value="PI3_PI4_kinase"/>
    <property type="match status" value="1"/>
</dbReference>
<dbReference type="EMBL" id="JBCEZU010000597">
    <property type="protein sequence ID" value="KAK9514454.1"/>
    <property type="molecule type" value="Genomic_DNA"/>
</dbReference>
<evidence type="ECO:0000256" key="2">
    <source>
        <dbReference type="ARBA" id="ARBA00022536"/>
    </source>
</evidence>
<evidence type="ECO:0000256" key="13">
    <source>
        <dbReference type="PROSITE-ProRule" id="PRU00076"/>
    </source>
</evidence>
<evidence type="ECO:0000259" key="18">
    <source>
        <dbReference type="PROSITE" id="PS50290"/>
    </source>
</evidence>
<dbReference type="PROSITE" id="PS51236">
    <property type="entry name" value="TSP_CTER"/>
    <property type="match status" value="1"/>
</dbReference>
<keyword evidence="8" id="KW-0130">Cell adhesion</keyword>
<feature type="signal peptide" evidence="16">
    <location>
        <begin position="1"/>
        <end position="20"/>
    </location>
</feature>
<feature type="compositionally biased region" description="Acidic residues" evidence="15">
    <location>
        <begin position="649"/>
        <end position="661"/>
    </location>
</feature>
<evidence type="ECO:0000256" key="6">
    <source>
        <dbReference type="ARBA" id="ARBA00022777"/>
    </source>
</evidence>
<dbReference type="PROSITE" id="PS00915">
    <property type="entry name" value="PI3_4_KINASE_1"/>
    <property type="match status" value="1"/>
</dbReference>
<dbReference type="FunFam" id="2.10.25.10:FF:000038">
    <property type="entry name" value="Fibrillin 2"/>
    <property type="match status" value="1"/>
</dbReference>
<evidence type="ECO:0000259" key="17">
    <source>
        <dbReference type="PROSITE" id="PS50026"/>
    </source>
</evidence>
<keyword evidence="2 13" id="KW-0245">EGF-like domain</keyword>
<dbReference type="SMART" id="SM00181">
    <property type="entry name" value="EGF"/>
    <property type="match status" value="4"/>
</dbReference>
<dbReference type="PROSITE" id="PS00916">
    <property type="entry name" value="PI3_4_KINASE_2"/>
    <property type="match status" value="1"/>
</dbReference>
<dbReference type="Pfam" id="PF11598">
    <property type="entry name" value="COMP"/>
    <property type="match status" value="1"/>
</dbReference>
<dbReference type="PROSITE" id="PS01187">
    <property type="entry name" value="EGF_CA"/>
    <property type="match status" value="1"/>
</dbReference>
<dbReference type="SUPFAM" id="SSF56112">
    <property type="entry name" value="Protein kinase-like (PK-like)"/>
    <property type="match status" value="1"/>
</dbReference>
<dbReference type="InterPro" id="IPR017897">
    <property type="entry name" value="Thrombospondin_3_rpt"/>
</dbReference>
<dbReference type="InterPro" id="IPR018936">
    <property type="entry name" value="PI3/4_kinase_CS"/>
</dbReference>
<feature type="disulfide bond" evidence="13">
    <location>
        <begin position="284"/>
        <end position="301"/>
    </location>
</feature>
<sequence length="1195" mass="131391">MGCWTVPVLLSIICAGLTEGAPDGPEVQVINVLSLQDSKQSAAAVEKLTSGLSTLSDVYVVSTFRLPAKVGGVLLGVYSKQDNRKYLEVSVMGKINKVVVRYLRSDMKLHTVNLHSSHLSEGRTTSIILRVGGLRRDNVNMELYVNCRLADSSQGLPSLVALPGEAELVEIRHGQKAYGRMQGAVESLRLALGGTVAKAGALTDCPFQGDASGYNSVGGDMNSILGDHTKALIGQLIIFNQILGELRQDIREQVKEMSLIRNTILECQVCGFHEPRSRCSPNPCYKGVSCMESVHYPGFTCGTCPPGTTGNGTHCQDMDECELQPCFHPDSCVNTVGGFTCHPCPPGLWGVPMSGTGLDYAKTHRQDCVDIDECLNLPEACVSNSVCINTVGSYKCGGCKPGFLGNQTSGCFPRKSCAALTFNPCDTNAHCTMERSGEVACRCNVGWAGNGNTCGPDTDIDGYPDRPLPCMDNDKHCKQDNCLFTPNSGQEDADNDGIGDQCDEDADGDGIKNVEDNCRLVPNKDQQNSDSDSFGDACDNCPSVPNADQRDTDNNGQGDACDQDIDGDGIPNVLDNCPKVPNPMQTDRDRDGVGDACDSCPELSNPMQTDIDNDLVGDVCDTNQDTDGDGLQDSRDNCPDIPNSSQLDSDNDGLGDDCDHDDDNDGILDDYDNCRLIVNPNQKDSDVNGVGDVCENDFDNDAVMDLVDVCPESAEVTLTDFRAYQTVILDPEGDAQIDPTWVVLNQGMEIVQTMNSDPGLAVGYTAFNGVDFEGTFHVNTVTDDDYAGFIFGYQDSSSFYVVMWKQTEQTYWQSVPFRATAQPALQLKAVKSRTGPGEFLRNALWHTGDTPGEVKLLWKDPRNVGWRDTTSYRWHLSHRPQVGYIRRRLSEQLAQAPTTFKRDPEDPSAVALKEPWEEKVRRIREGSPYGHLPHWRLLSVIVKCGDDLRQELLAFQVLQQLKSIWEQERVPLWIKPYEILVLSSDSGMIEPVMNAVSLHQVKKQSQLSLLDYFLQEHGAPTTEAFLSAQRNFVQSCAGYSLICYLLQVKDRHNGNILMDAEGHIIHIDFGFILSSSPKNLGFETSAFKLTTEFVDVMGGPDGDMFNYYRMLMLQGLIGARKHMEKVLQIVEIMQQGTQLPCFHGSSTMRGLKERFHMSLTEEQLQLLVDQLVDGSMRSLTTKLYDGFQYLTNGIM</sequence>
<dbReference type="InterPro" id="IPR028974">
    <property type="entry name" value="TSP_type-3_rpt"/>
</dbReference>
<dbReference type="InterPro" id="IPR049883">
    <property type="entry name" value="NOTCH1_EGF-like"/>
</dbReference>
<dbReference type="InterPro" id="IPR001881">
    <property type="entry name" value="EGF-like_Ca-bd_dom"/>
</dbReference>
<feature type="repeat" description="TSP type-3" evidence="14">
    <location>
        <begin position="647"/>
        <end position="682"/>
    </location>
</feature>
<dbReference type="FunFam" id="2.60.120.200:FF:000002">
    <property type="entry name" value="Thrombospondin 3"/>
    <property type="match status" value="1"/>
</dbReference>
<dbReference type="InterPro" id="IPR000742">
    <property type="entry name" value="EGF"/>
</dbReference>
<protein>
    <submittedName>
        <fullName evidence="20">Uncharacterized protein</fullName>
    </submittedName>
</protein>
<dbReference type="PANTHER" id="PTHR10199:SF89">
    <property type="entry name" value="THROMBOSPONDIN-3"/>
    <property type="match status" value="1"/>
</dbReference>
<dbReference type="GO" id="GO:0008201">
    <property type="term" value="F:heparin binding"/>
    <property type="evidence" value="ECO:0007669"/>
    <property type="project" value="InterPro"/>
</dbReference>
<name>A0AAW1DWF7_ZOAVI</name>
<dbReference type="PROSITE" id="PS51234">
    <property type="entry name" value="TSP3"/>
    <property type="match status" value="4"/>
</dbReference>
<feature type="region of interest" description="Disordered" evidence="15">
    <location>
        <begin position="513"/>
        <end position="661"/>
    </location>
</feature>
<dbReference type="GO" id="GO:0030855">
    <property type="term" value="P:epithelial cell differentiation"/>
    <property type="evidence" value="ECO:0007669"/>
    <property type="project" value="UniProtKB-ARBA"/>
</dbReference>
<evidence type="ECO:0000256" key="14">
    <source>
        <dbReference type="PROSITE-ProRule" id="PRU00634"/>
    </source>
</evidence>
<reference evidence="20 21" key="1">
    <citation type="journal article" date="2024" name="Genome Biol. Evol.">
        <title>Chromosome-level genome assembly of the viviparous eelpout Zoarces viviparus.</title>
        <authorList>
            <person name="Fuhrmann N."/>
            <person name="Brasseur M.V."/>
            <person name="Bakowski C.E."/>
            <person name="Podsiadlowski L."/>
            <person name="Prost S."/>
            <person name="Krehenwinkel H."/>
            <person name="Mayer C."/>
        </authorList>
    </citation>
    <scope>NUCLEOTIDE SEQUENCE [LARGE SCALE GENOMIC DNA]</scope>
    <source>
        <strain evidence="20">NO-MEL_2022_Ind0_liver</strain>
    </source>
</reference>
<keyword evidence="10" id="KW-0325">Glycoprotein</keyword>
<dbReference type="FunFam" id="1.10.1070.11:FF:000004">
    <property type="entry name" value="Phosphatidylinositol 4-kinase, catalytic, beta"/>
    <property type="match status" value="1"/>
</dbReference>
<dbReference type="FunFam" id="4.10.1080.10:FF:000004">
    <property type="entry name" value="Cartilage oligomeric matrix protein"/>
    <property type="match status" value="1"/>
</dbReference>
<dbReference type="SUPFAM" id="SSF49899">
    <property type="entry name" value="Concanavalin A-like lectins/glucanases"/>
    <property type="match status" value="1"/>
</dbReference>
<evidence type="ECO:0000256" key="10">
    <source>
        <dbReference type="ARBA" id="ARBA00023180"/>
    </source>
</evidence>
<dbReference type="InterPro" id="IPR018097">
    <property type="entry name" value="EGF_Ca-bd_CS"/>
</dbReference>
<dbReference type="SUPFAM" id="SSF57184">
    <property type="entry name" value="Growth factor receptor domain"/>
    <property type="match status" value="1"/>
</dbReference>
<dbReference type="PANTHER" id="PTHR10199">
    <property type="entry name" value="THROMBOSPONDIN"/>
    <property type="match status" value="1"/>
</dbReference>
<dbReference type="InterPro" id="IPR057754">
    <property type="entry name" value="PI4-kinase_beta/PIK1_cat"/>
</dbReference>
<evidence type="ECO:0000256" key="5">
    <source>
        <dbReference type="ARBA" id="ARBA00022737"/>
    </source>
</evidence>
<dbReference type="SUPFAM" id="SSF58006">
    <property type="entry name" value="Assembly domain of cartilage oligomeric matrix protein"/>
    <property type="match status" value="1"/>
</dbReference>
<keyword evidence="6" id="KW-0418">Kinase</keyword>
<evidence type="ECO:0000256" key="15">
    <source>
        <dbReference type="SAM" id="MobiDB-lite"/>
    </source>
</evidence>
<dbReference type="InterPro" id="IPR048287">
    <property type="entry name" value="TSPN-like_N"/>
</dbReference>
<dbReference type="SMART" id="SM00146">
    <property type="entry name" value="PI3Kc"/>
    <property type="match status" value="1"/>
</dbReference>
<dbReference type="SMART" id="SM00179">
    <property type="entry name" value="EGF_CA"/>
    <property type="match status" value="2"/>
</dbReference>
<dbReference type="Gene3D" id="4.10.1080.10">
    <property type="entry name" value="TSP type-3 repeat"/>
    <property type="match status" value="2"/>
</dbReference>
<dbReference type="InterPro" id="IPR028507">
    <property type="entry name" value="TSP3_CC"/>
</dbReference>
<keyword evidence="21" id="KW-1185">Reference proteome</keyword>
<comment type="caution">
    <text evidence="20">The sequence shown here is derived from an EMBL/GenBank/DDBJ whole genome shotgun (WGS) entry which is preliminary data.</text>
</comment>
<dbReference type="CDD" id="cd16079">
    <property type="entry name" value="TSP-3cc"/>
    <property type="match status" value="1"/>
</dbReference>
<comment type="subunit">
    <text evidence="12">Oligomer; disulfide-linked.</text>
</comment>
<dbReference type="PROSITE" id="PS50026">
    <property type="entry name" value="EGF_3"/>
    <property type="match status" value="3"/>
</dbReference>
<dbReference type="AlphaFoldDB" id="A0AAW1DWF7"/>
<dbReference type="FunFam" id="2.10.25.10:FF:000027">
    <property type="entry name" value="Thrombospondin 3"/>
    <property type="match status" value="1"/>
</dbReference>
<feature type="domain" description="PI3K/PI4K catalytic" evidence="18">
    <location>
        <begin position="914"/>
        <end position="1180"/>
    </location>
</feature>
<evidence type="ECO:0000256" key="12">
    <source>
        <dbReference type="ARBA" id="ARBA00064387"/>
    </source>
</evidence>
<evidence type="ECO:0000256" key="9">
    <source>
        <dbReference type="ARBA" id="ARBA00023157"/>
    </source>
</evidence>
<dbReference type="GO" id="GO:0016301">
    <property type="term" value="F:kinase activity"/>
    <property type="evidence" value="ECO:0007669"/>
    <property type="project" value="UniProtKB-KW"/>
</dbReference>
<comment type="similarity">
    <text evidence="1">Belongs to the thrombospondin family.</text>
</comment>
<dbReference type="Pfam" id="PF05735">
    <property type="entry name" value="TSP_C"/>
    <property type="match status" value="1"/>
</dbReference>
<dbReference type="Gene3D" id="3.30.1010.10">
    <property type="entry name" value="Phosphatidylinositol 3-kinase Catalytic Subunit, Chain A, domain 4"/>
    <property type="match status" value="1"/>
</dbReference>
<feature type="domain" description="EGF-like" evidence="17">
    <location>
        <begin position="275"/>
        <end position="316"/>
    </location>
</feature>
<evidence type="ECO:0000256" key="1">
    <source>
        <dbReference type="ARBA" id="ARBA00009456"/>
    </source>
</evidence>
<keyword evidence="3" id="KW-0808">Transferase</keyword>
<keyword evidence="7 14" id="KW-0106">Calcium</keyword>
<dbReference type="InterPro" id="IPR013320">
    <property type="entry name" value="ConA-like_dom_sf"/>
</dbReference>
<dbReference type="InterPro" id="IPR011009">
    <property type="entry name" value="Kinase-like_dom_sf"/>
</dbReference>
<dbReference type="InterPro" id="IPR036940">
    <property type="entry name" value="PI3/4_kinase_cat_sf"/>
</dbReference>
<dbReference type="Pfam" id="PF07645">
    <property type="entry name" value="EGF_CA"/>
    <property type="match status" value="2"/>
</dbReference>
<dbReference type="SUPFAM" id="SSF57196">
    <property type="entry name" value="EGF/Laminin"/>
    <property type="match status" value="1"/>
</dbReference>
<feature type="repeat" description="TSP type-3" evidence="14">
    <location>
        <begin position="550"/>
        <end position="585"/>
    </location>
</feature>
<dbReference type="GO" id="GO:0007155">
    <property type="term" value="P:cell adhesion"/>
    <property type="evidence" value="ECO:0007669"/>
    <property type="project" value="UniProtKB-KW"/>
</dbReference>
<evidence type="ECO:0000256" key="4">
    <source>
        <dbReference type="ARBA" id="ARBA00022729"/>
    </source>
</evidence>
<dbReference type="Gene3D" id="1.20.5.10">
    <property type="match status" value="1"/>
</dbReference>
<feature type="chain" id="PRO_5044002062" evidence="16">
    <location>
        <begin position="21"/>
        <end position="1195"/>
    </location>
</feature>
<comment type="function">
    <text evidence="11">Adhesive glycoprotein that mediates cell-to-cell and cell-to-matrix interactions. Can bind to fibrinogen, fibronectin, laminin and type V collagen.</text>
</comment>
<dbReference type="GO" id="GO:0005576">
    <property type="term" value="C:extracellular region"/>
    <property type="evidence" value="ECO:0007669"/>
    <property type="project" value="InterPro"/>
</dbReference>
<dbReference type="FunFam" id="2.60.120.200:FF:000038">
    <property type="entry name" value="thrombospondin-3 isoform X1"/>
    <property type="match status" value="1"/>
</dbReference>
<dbReference type="InterPro" id="IPR000403">
    <property type="entry name" value="PI3/4_kinase_cat_dom"/>
</dbReference>
<dbReference type="FunFam" id="1.20.5.10:FF:000001">
    <property type="entry name" value="thrombospondin-3 isoform X2"/>
    <property type="match status" value="1"/>
</dbReference>
<dbReference type="InterPro" id="IPR046970">
    <property type="entry name" value="TSP/COMP_CC_sf"/>
</dbReference>
<feature type="domain" description="TSP C-terminal" evidence="19">
    <location>
        <begin position="722"/>
        <end position="949"/>
    </location>
</feature>
<dbReference type="FunFam" id="2.10.25.10:FF:000025">
    <property type="entry name" value="Thrombospondin 3"/>
    <property type="match status" value="1"/>
</dbReference>
<dbReference type="InterPro" id="IPR003367">
    <property type="entry name" value="Thrombospondin_3-like_rpt"/>
</dbReference>
<proteinExistence type="inferred from homology"/>
<keyword evidence="9 13" id="KW-1015">Disulfide bond</keyword>
<dbReference type="FunFam" id="4.10.1080.10:FF:000001">
    <property type="entry name" value="Thrombospondin 3"/>
    <property type="match status" value="1"/>
</dbReference>
<dbReference type="SUPFAM" id="SSF103647">
    <property type="entry name" value="TSP type-3 repeat"/>
    <property type="match status" value="3"/>
</dbReference>
<evidence type="ECO:0000313" key="20">
    <source>
        <dbReference type="EMBL" id="KAK9514454.1"/>
    </source>
</evidence>
<feature type="domain" description="EGF-like" evidence="17">
    <location>
        <begin position="413"/>
        <end position="455"/>
    </location>
</feature>
<evidence type="ECO:0000256" key="3">
    <source>
        <dbReference type="ARBA" id="ARBA00022679"/>
    </source>
</evidence>
<dbReference type="Proteomes" id="UP001488805">
    <property type="component" value="Unassembled WGS sequence"/>
</dbReference>
<evidence type="ECO:0000256" key="16">
    <source>
        <dbReference type="SAM" id="SignalP"/>
    </source>
</evidence>
<evidence type="ECO:0000313" key="21">
    <source>
        <dbReference type="Proteomes" id="UP001488805"/>
    </source>
</evidence>
<dbReference type="FunFam" id="2.10.25.10:FF:000170">
    <property type="entry name" value="thrombospondin-3 isoform X1"/>
    <property type="match status" value="1"/>
</dbReference>
<dbReference type="CDD" id="cd00054">
    <property type="entry name" value="EGF_CA"/>
    <property type="match status" value="2"/>
</dbReference>
<dbReference type="GO" id="GO:0005509">
    <property type="term" value="F:calcium ion binding"/>
    <property type="evidence" value="ECO:0007669"/>
    <property type="project" value="UniProtKB-UniRule"/>
</dbReference>
<organism evidence="20 21">
    <name type="scientific">Zoarces viviparus</name>
    <name type="common">Viviparous eelpout</name>
    <name type="synonym">Blennius viviparus</name>
    <dbReference type="NCBI Taxonomy" id="48416"/>
    <lineage>
        <taxon>Eukaryota</taxon>
        <taxon>Metazoa</taxon>
        <taxon>Chordata</taxon>
        <taxon>Craniata</taxon>
        <taxon>Vertebrata</taxon>
        <taxon>Euteleostomi</taxon>
        <taxon>Actinopterygii</taxon>
        <taxon>Neopterygii</taxon>
        <taxon>Teleostei</taxon>
        <taxon>Neoteleostei</taxon>
        <taxon>Acanthomorphata</taxon>
        <taxon>Eupercaria</taxon>
        <taxon>Perciformes</taxon>
        <taxon>Cottioidei</taxon>
        <taxon>Zoarcales</taxon>
        <taxon>Zoarcidae</taxon>
        <taxon>Zoarcinae</taxon>
        <taxon>Zoarces</taxon>
    </lineage>
</organism>
<dbReference type="CDD" id="cd05168">
    <property type="entry name" value="PI4Kc_III_beta"/>
    <property type="match status" value="1"/>
</dbReference>
<feature type="domain" description="EGF-like" evidence="17">
    <location>
        <begin position="317"/>
        <end position="355"/>
    </location>
</feature>
<dbReference type="InterPro" id="IPR008859">
    <property type="entry name" value="Thrombospondin_C"/>
</dbReference>
<evidence type="ECO:0000259" key="19">
    <source>
        <dbReference type="PROSITE" id="PS51236"/>
    </source>
</evidence>
<dbReference type="PROSITE" id="PS01186">
    <property type="entry name" value="EGF_2"/>
    <property type="match status" value="1"/>
</dbReference>
<comment type="caution">
    <text evidence="13">Lacks conserved residue(s) required for the propagation of feature annotation.</text>
</comment>
<accession>A0AAW1DWF7</accession>
<dbReference type="Gene3D" id="2.60.120.200">
    <property type="match status" value="2"/>
</dbReference>
<evidence type="ECO:0000256" key="8">
    <source>
        <dbReference type="ARBA" id="ARBA00022889"/>
    </source>
</evidence>
<dbReference type="PROSITE" id="PS50290">
    <property type="entry name" value="PI3_4_KINASE_3"/>
    <property type="match status" value="1"/>
</dbReference>
<evidence type="ECO:0000256" key="11">
    <source>
        <dbReference type="ARBA" id="ARBA00056051"/>
    </source>
</evidence>
<evidence type="ECO:0000256" key="7">
    <source>
        <dbReference type="ARBA" id="ARBA00022837"/>
    </source>
</evidence>
<dbReference type="InterPro" id="IPR024665">
    <property type="entry name" value="TSP/COMP_CC"/>
</dbReference>
<dbReference type="SMART" id="SM00210">
    <property type="entry name" value="TSPN"/>
    <property type="match status" value="1"/>
</dbReference>